<evidence type="ECO:0000256" key="8">
    <source>
        <dbReference type="SAM" id="MobiDB-lite"/>
    </source>
</evidence>
<evidence type="ECO:0000313" key="11">
    <source>
        <dbReference type="Proteomes" id="UP000694300"/>
    </source>
</evidence>
<feature type="transmembrane region" description="Helical" evidence="9">
    <location>
        <begin position="545"/>
        <end position="570"/>
    </location>
</feature>
<feature type="transmembrane region" description="Helical" evidence="9">
    <location>
        <begin position="142"/>
        <end position="161"/>
    </location>
</feature>
<keyword evidence="7 9" id="KW-0472">Membrane</keyword>
<feature type="region of interest" description="Disordered" evidence="8">
    <location>
        <begin position="1"/>
        <end position="78"/>
    </location>
</feature>
<feature type="transmembrane region" description="Helical" evidence="9">
    <location>
        <begin position="330"/>
        <end position="356"/>
    </location>
</feature>
<name>A0ABS6U9J9_9PSEU</name>
<comment type="caution">
    <text evidence="10">The sequence shown here is derived from an EMBL/GenBank/DDBJ whole genome shotgun (WGS) entry which is preliminary data.</text>
</comment>
<keyword evidence="4" id="KW-0133">Cell shape</keyword>
<dbReference type="EMBL" id="JADQDF010000001">
    <property type="protein sequence ID" value="MBW0128922.1"/>
    <property type="molecule type" value="Genomic_DNA"/>
</dbReference>
<dbReference type="NCBIfam" id="TIGR01695">
    <property type="entry name" value="murJ_mviN"/>
    <property type="match status" value="1"/>
</dbReference>
<comment type="subcellular location">
    <subcellularLocation>
        <location evidence="1">Cell membrane</location>
        <topology evidence="1">Multi-pass membrane protein</topology>
    </subcellularLocation>
</comment>
<feature type="transmembrane region" description="Helical" evidence="9">
    <location>
        <begin position="368"/>
        <end position="387"/>
    </location>
</feature>
<feature type="transmembrane region" description="Helical" evidence="9">
    <location>
        <begin position="118"/>
        <end position="136"/>
    </location>
</feature>
<evidence type="ECO:0000256" key="3">
    <source>
        <dbReference type="ARBA" id="ARBA00022692"/>
    </source>
</evidence>
<feature type="compositionally biased region" description="Basic and acidic residues" evidence="8">
    <location>
        <begin position="1"/>
        <end position="22"/>
    </location>
</feature>
<keyword evidence="3 9" id="KW-0812">Transmembrane</keyword>
<dbReference type="Proteomes" id="UP000694300">
    <property type="component" value="Unassembled WGS sequence"/>
</dbReference>
<evidence type="ECO:0000256" key="6">
    <source>
        <dbReference type="ARBA" id="ARBA00022989"/>
    </source>
</evidence>
<feature type="transmembrane region" description="Helical" evidence="9">
    <location>
        <begin position="220"/>
        <end position="243"/>
    </location>
</feature>
<dbReference type="CDD" id="cd13123">
    <property type="entry name" value="MATE_MurJ_like"/>
    <property type="match status" value="1"/>
</dbReference>
<feature type="transmembrane region" description="Helical" evidence="9">
    <location>
        <begin position="445"/>
        <end position="464"/>
    </location>
</feature>
<feature type="compositionally biased region" description="Pro residues" evidence="8">
    <location>
        <begin position="31"/>
        <end position="47"/>
    </location>
</feature>
<keyword evidence="6 9" id="KW-1133">Transmembrane helix</keyword>
<dbReference type="InterPro" id="IPR004268">
    <property type="entry name" value="MurJ"/>
</dbReference>
<gene>
    <name evidence="10" type="primary">murJ</name>
    <name evidence="10" type="ORF">I4I82_14720</name>
</gene>
<evidence type="ECO:0000256" key="5">
    <source>
        <dbReference type="ARBA" id="ARBA00022984"/>
    </source>
</evidence>
<feature type="transmembrane region" description="Helical" evidence="9">
    <location>
        <begin position="416"/>
        <end position="439"/>
    </location>
</feature>
<feature type="transmembrane region" description="Helical" evidence="9">
    <location>
        <begin position="181"/>
        <end position="200"/>
    </location>
</feature>
<feature type="transmembrane region" description="Helical" evidence="9">
    <location>
        <begin position="485"/>
        <end position="505"/>
    </location>
</feature>
<protein>
    <submittedName>
        <fullName evidence="10">Murein biosynthesis integral membrane protein MurJ</fullName>
    </submittedName>
</protein>
<evidence type="ECO:0000256" key="1">
    <source>
        <dbReference type="ARBA" id="ARBA00004651"/>
    </source>
</evidence>
<evidence type="ECO:0000256" key="7">
    <source>
        <dbReference type="ARBA" id="ARBA00023136"/>
    </source>
</evidence>
<accession>A0ABS6U9J9</accession>
<sequence>MRRPGPDPRGPDPRGHDPRGHDPGAQGRGPGRPPGPTPALPGVPPPWAASRRPGGGPPTDPPTTTIRPRYAPPPTSDEITQIFAPISDAEPEPSLGRSSSLMAIASLVSRVTGFLRQIVLVGVLGLGLVNSSYTIANTLPNIIFELLIGGVLSSVLIPLLVRAQTEDPDGGETYTRRLLTLAGTALLLATLAAMAAAPLITSVYVSSAADAAASPLTTAFAYLLLPQIFFYGLGALLGAILNSRGVFGPFAWAPVLNNVVVLVVLGVFALVPGEISVDPVRMGEPKLLVLGIGTTLGIVVQAVVLVPAIRRLGFRFRPTWGWDRRLTETGGLALWVVGYVLIGQAGLIVTTNVAIAASAGGPATYTNAWLLLQVPYGILGVSMLTALMPRMSRAAAEGRTEDVVADLALGSRLSAVFLLPISALITVFGTPIALALFAWDADNVPGAQILGSALAVSAFGLLPYAITMLQLRVFYALADSRTPTLVQLFTVGVKIPMLLLAGALLPAEQVVLGLSAANSLSFVFGAVLGQLLLRRRLGRLPTLEVLGTMASVTVASLLGTLVAFGVVTVLPLPDGWPAPVTAWTSLVVALVVAGPAILAAMRLLKVHEVDTVVNRISRLATRVMPRRGGGA</sequence>
<evidence type="ECO:0000256" key="2">
    <source>
        <dbReference type="ARBA" id="ARBA00022475"/>
    </source>
</evidence>
<keyword evidence="11" id="KW-1185">Reference proteome</keyword>
<reference evidence="10 11" key="1">
    <citation type="submission" date="2020-11" db="EMBL/GenBank/DDBJ databases">
        <title>Pseudonocardia abyssalis sp. nov. and Pseudonocardia oceani sp. nov., description and phylogenomic analysis of two novel actinomycetes isolated from the deep Southern Ocean.</title>
        <authorList>
            <person name="Parra J."/>
        </authorList>
    </citation>
    <scope>NUCLEOTIDE SEQUENCE [LARGE SCALE GENOMIC DNA]</scope>
    <source>
        <strain evidence="11">KRD185</strain>
    </source>
</reference>
<keyword evidence="2" id="KW-1003">Cell membrane</keyword>
<evidence type="ECO:0000313" key="10">
    <source>
        <dbReference type="EMBL" id="MBW0128922.1"/>
    </source>
</evidence>
<dbReference type="Pfam" id="PF03023">
    <property type="entry name" value="MurJ"/>
    <property type="match status" value="1"/>
</dbReference>
<keyword evidence="5" id="KW-0573">Peptidoglycan synthesis</keyword>
<evidence type="ECO:0000256" key="4">
    <source>
        <dbReference type="ARBA" id="ARBA00022960"/>
    </source>
</evidence>
<dbReference type="PANTHER" id="PTHR47019:SF1">
    <property type="entry name" value="LIPID II FLIPPASE MURJ"/>
    <property type="match status" value="1"/>
</dbReference>
<dbReference type="PANTHER" id="PTHR47019">
    <property type="entry name" value="LIPID II FLIPPASE MURJ"/>
    <property type="match status" value="1"/>
</dbReference>
<proteinExistence type="predicted"/>
<feature type="transmembrane region" description="Helical" evidence="9">
    <location>
        <begin position="255"/>
        <end position="275"/>
    </location>
</feature>
<feature type="transmembrane region" description="Helical" evidence="9">
    <location>
        <begin position="287"/>
        <end position="309"/>
    </location>
</feature>
<evidence type="ECO:0000256" key="9">
    <source>
        <dbReference type="SAM" id="Phobius"/>
    </source>
</evidence>
<dbReference type="InterPro" id="IPR051050">
    <property type="entry name" value="Lipid_II_flippase_MurJ/MviN"/>
</dbReference>
<organism evidence="10 11">
    <name type="scientific">Pseudonocardia oceani</name>
    <dbReference type="NCBI Taxonomy" id="2792013"/>
    <lineage>
        <taxon>Bacteria</taxon>
        <taxon>Bacillati</taxon>
        <taxon>Actinomycetota</taxon>
        <taxon>Actinomycetes</taxon>
        <taxon>Pseudonocardiales</taxon>
        <taxon>Pseudonocardiaceae</taxon>
        <taxon>Pseudonocardia</taxon>
    </lineage>
</organism>
<feature type="transmembrane region" description="Helical" evidence="9">
    <location>
        <begin position="582"/>
        <end position="601"/>
    </location>
</feature>
<feature type="transmembrane region" description="Helical" evidence="9">
    <location>
        <begin position="511"/>
        <end position="533"/>
    </location>
</feature>